<dbReference type="InterPro" id="IPR010766">
    <property type="entry name" value="DRTGG"/>
</dbReference>
<evidence type="ECO:0000256" key="1">
    <source>
        <dbReference type="ARBA" id="ARBA00023122"/>
    </source>
</evidence>
<dbReference type="SMART" id="SM00116">
    <property type="entry name" value="CBS"/>
    <property type="match status" value="2"/>
</dbReference>
<dbReference type="Gene3D" id="3.10.580.10">
    <property type="entry name" value="CBS-domain"/>
    <property type="match status" value="1"/>
</dbReference>
<dbReference type="InterPro" id="IPR000644">
    <property type="entry name" value="CBS_dom"/>
</dbReference>
<dbReference type="SUPFAM" id="SSF75138">
    <property type="entry name" value="HprK N-terminal domain-like"/>
    <property type="match status" value="1"/>
</dbReference>
<dbReference type="Proteomes" id="UP000003573">
    <property type="component" value="Unassembled WGS sequence"/>
</dbReference>
<organism evidence="4 5">
    <name type="scientific">Streptococcus macacae NCTC 11558</name>
    <dbReference type="NCBI Taxonomy" id="764298"/>
    <lineage>
        <taxon>Bacteria</taxon>
        <taxon>Bacillati</taxon>
        <taxon>Bacillota</taxon>
        <taxon>Bacilli</taxon>
        <taxon>Lactobacillales</taxon>
        <taxon>Streptococcaceae</taxon>
        <taxon>Streptococcus</taxon>
    </lineage>
</organism>
<dbReference type="Gene3D" id="3.40.1390.20">
    <property type="entry name" value="HprK N-terminal domain-like"/>
    <property type="match status" value="1"/>
</dbReference>
<accession>G5JWL4</accession>
<dbReference type="SUPFAM" id="SSF54631">
    <property type="entry name" value="CBS-domain pair"/>
    <property type="match status" value="1"/>
</dbReference>
<dbReference type="PROSITE" id="PS51371">
    <property type="entry name" value="CBS"/>
    <property type="match status" value="1"/>
</dbReference>
<dbReference type="PANTHER" id="PTHR43080">
    <property type="entry name" value="CBS DOMAIN-CONTAINING PROTEIN CBSX3, MITOCHONDRIAL"/>
    <property type="match status" value="1"/>
</dbReference>
<dbReference type="SUPFAM" id="SSF54637">
    <property type="entry name" value="Thioesterase/thiol ester dehydrase-isomerase"/>
    <property type="match status" value="1"/>
</dbReference>
<evidence type="ECO:0000313" key="4">
    <source>
        <dbReference type="EMBL" id="EHJ53060.1"/>
    </source>
</evidence>
<protein>
    <submittedName>
        <fullName evidence="4">DRTGG domain protein</fullName>
    </submittedName>
</protein>
<dbReference type="InterPro" id="IPR036390">
    <property type="entry name" value="WH_DNA-bd_sf"/>
</dbReference>
<dbReference type="STRING" id="764298.STRMA_0986"/>
<dbReference type="InterPro" id="IPR051257">
    <property type="entry name" value="Diverse_CBS-Domain"/>
</dbReference>
<dbReference type="NCBIfam" id="NF038279">
    <property type="entry name" value="TF_CBS_SpxR"/>
    <property type="match status" value="1"/>
</dbReference>
<keyword evidence="1 2" id="KW-0129">CBS domain</keyword>
<dbReference type="CDD" id="cd04596">
    <property type="entry name" value="CBS_pair_DRTGG_assoc"/>
    <property type="match status" value="1"/>
</dbReference>
<keyword evidence="5" id="KW-1185">Reference proteome</keyword>
<proteinExistence type="predicted"/>
<dbReference type="PANTHER" id="PTHR43080:SF2">
    <property type="entry name" value="CBS DOMAIN-CONTAINING PROTEIN"/>
    <property type="match status" value="1"/>
</dbReference>
<dbReference type="Gene3D" id="3.10.129.10">
    <property type="entry name" value="Hotdog Thioesterase"/>
    <property type="match status" value="1"/>
</dbReference>
<feature type="domain" description="CBS" evidence="3">
    <location>
        <begin position="259"/>
        <end position="316"/>
    </location>
</feature>
<comment type="caution">
    <text evidence="4">The sequence shown here is derived from an EMBL/GenBank/DDBJ whole genome shotgun (WGS) entry which is preliminary data.</text>
</comment>
<dbReference type="InterPro" id="IPR046342">
    <property type="entry name" value="CBS_dom_sf"/>
</dbReference>
<sequence length="431" mass="48711">MIKVMSKHQEILEYLENLTVGKRVSVRSISNHLKVSDGTAYRAIKEAENRGIVETRPRSGTVRVEKKVRVRLSKLTYKEIANITESEVVSGSAGLSHEFSKFSIGAMTIDNIQRYLTNDGLLIVGDREDIQLLALENKNAVLVTGGFSVSDKVRQVSNQLGIPVMVSNYDTFTVATLINQALSNVRIKTDIKTVAEVYQEKIYHGFLRDTDTVRDYNSLIKKTNHVRYPIINSHDMVVGVVSMRDVAGKDANVSLHQLMTKNPVVAKPNLSLANISQKMIYEGFDMLPVVKEDYSLLGVITRRQVMENLQSFQRTSSHTYSEQITANLQEDRKMYQFVVEPAMIDSAGNLAHGVLAEFLKDITIRVLTQKHRKNVIIEQMMLYFLQAVQIDDLLRIQPKIIIENRRSATLDFEIFHGNQVVTKAVVTTKLN</sequence>
<dbReference type="CDD" id="cd03440">
    <property type="entry name" value="hot_dog"/>
    <property type="match status" value="1"/>
</dbReference>
<dbReference type="Pfam" id="PF07085">
    <property type="entry name" value="DRTGG"/>
    <property type="match status" value="1"/>
</dbReference>
<evidence type="ECO:0000256" key="2">
    <source>
        <dbReference type="PROSITE-ProRule" id="PRU00703"/>
    </source>
</evidence>
<gene>
    <name evidence="4" type="ORF">STRMA_0986</name>
</gene>
<dbReference type="InterPro" id="IPR036388">
    <property type="entry name" value="WH-like_DNA-bd_sf"/>
</dbReference>
<dbReference type="InterPro" id="IPR029069">
    <property type="entry name" value="HotDog_dom_sf"/>
</dbReference>
<dbReference type="InterPro" id="IPR028979">
    <property type="entry name" value="Ser_kin/Pase_Hpr-like_N_sf"/>
</dbReference>
<dbReference type="Pfam" id="PF00571">
    <property type="entry name" value="CBS"/>
    <property type="match status" value="1"/>
</dbReference>
<evidence type="ECO:0000313" key="5">
    <source>
        <dbReference type="Proteomes" id="UP000003573"/>
    </source>
</evidence>
<evidence type="ECO:0000259" key="3">
    <source>
        <dbReference type="PROSITE" id="PS51371"/>
    </source>
</evidence>
<dbReference type="eggNOG" id="COG4109">
    <property type="taxonomic scope" value="Bacteria"/>
</dbReference>
<dbReference type="SUPFAM" id="SSF46785">
    <property type="entry name" value="Winged helix' DNA-binding domain"/>
    <property type="match status" value="1"/>
</dbReference>
<name>G5JWL4_9STRE</name>
<dbReference type="AlphaFoldDB" id="G5JWL4"/>
<dbReference type="EMBL" id="AEUW02000001">
    <property type="protein sequence ID" value="EHJ53060.1"/>
    <property type="molecule type" value="Genomic_DNA"/>
</dbReference>
<reference evidence="4 5" key="1">
    <citation type="journal article" date="2014" name="Int. J. Syst. Evol. Microbiol.">
        <title>Phylogenomics and the dynamic genome evolution of the genus Streptococcus.</title>
        <authorList>
            <consortium name="The Broad Institute Genome Sequencing Platform"/>
            <person name="Richards V.P."/>
            <person name="Palmer S.R."/>
            <person name="Pavinski Bitar P.D."/>
            <person name="Qin X."/>
            <person name="Weinstock G.M."/>
            <person name="Highlander S.K."/>
            <person name="Town C.D."/>
            <person name="Burne R.A."/>
            <person name="Stanhope M.J."/>
        </authorList>
    </citation>
    <scope>NUCLEOTIDE SEQUENCE [LARGE SCALE GENOMIC DNA]</scope>
    <source>
        <strain evidence="4 5">NCTC 11558</strain>
    </source>
</reference>
<dbReference type="Gene3D" id="1.10.10.10">
    <property type="entry name" value="Winged helix-like DNA-binding domain superfamily/Winged helix DNA-binding domain"/>
    <property type="match status" value="1"/>
</dbReference>